<dbReference type="Proteomes" id="UP000036923">
    <property type="component" value="Unassembled WGS sequence"/>
</dbReference>
<sequence>MYSDLRSKLKEFAEKQKIKEAVIESNSDIESTCENASEIDKLMDGTIETGHLGTFFIHKNQFSLDYAHGNCILGEFTKLDFEYLLRAFNSNSKLDLKDMIFLDTETTGLGGAGTVAFLVGIGYFEKENFVVKQLFMRDYDEEPAMLCYLENELASRKALITFNGKAFDWNLLNSRFIFNKIKCRQKDPVHLDLLHISRAIWKRKLESCRLISLEENLLGLTRNDDIPGYLIPAAYFKYLNDRDAKDMKRVLEHNKSDIISMVSLFVKIGRLLNNPMEEASDYNELFGAARIYNKAMDYMKAENCYKHCSISNNNIIRTQALKELIVLYKSGKDYDSITKCLELIINSSKTPNIPIMIQLAKHYEHRVKDFSRAKEITEKAFDICLGSGMLRHAYYKELKHRLERLVRKTAKVAK</sequence>
<reference evidence="3" key="1">
    <citation type="submission" date="2015-07" db="EMBL/GenBank/DDBJ databases">
        <title>Near-Complete Genome Sequence of the Cellulolytic Bacterium Bacteroides (Pseudobacteroides) cellulosolvens ATCC 35603.</title>
        <authorList>
            <person name="Dassa B."/>
            <person name="Utturkar S.M."/>
            <person name="Klingeman D.M."/>
            <person name="Hurt R.A."/>
            <person name="Keller M."/>
            <person name="Xu J."/>
            <person name="Reddy Y.H.K."/>
            <person name="Borovok I."/>
            <person name="Grinberg I.R."/>
            <person name="Lamed R."/>
            <person name="Zhivin O."/>
            <person name="Bayer E.A."/>
            <person name="Brown S.D."/>
        </authorList>
    </citation>
    <scope>NUCLEOTIDE SEQUENCE [LARGE SCALE GENOMIC DNA]</scope>
    <source>
        <strain evidence="3">DSM 2933</strain>
    </source>
</reference>
<dbReference type="SUPFAM" id="SSF48452">
    <property type="entry name" value="TPR-like"/>
    <property type="match status" value="1"/>
</dbReference>
<dbReference type="Pfam" id="PF13482">
    <property type="entry name" value="RNase_H_2"/>
    <property type="match status" value="1"/>
</dbReference>
<organism evidence="2 3">
    <name type="scientific">Pseudobacteroides cellulosolvens ATCC 35603 = DSM 2933</name>
    <dbReference type="NCBI Taxonomy" id="398512"/>
    <lineage>
        <taxon>Bacteria</taxon>
        <taxon>Bacillati</taxon>
        <taxon>Bacillota</taxon>
        <taxon>Clostridia</taxon>
        <taxon>Eubacteriales</taxon>
        <taxon>Oscillospiraceae</taxon>
        <taxon>Pseudobacteroides</taxon>
    </lineage>
</organism>
<dbReference type="InterPro" id="IPR038720">
    <property type="entry name" value="YprB_RNase_H-like_dom"/>
</dbReference>
<dbReference type="GO" id="GO:0003676">
    <property type="term" value="F:nucleic acid binding"/>
    <property type="evidence" value="ECO:0007669"/>
    <property type="project" value="InterPro"/>
</dbReference>
<comment type="caution">
    <text evidence="2">The sequence shown here is derived from an EMBL/GenBank/DDBJ whole genome shotgun (WGS) entry which is preliminary data.</text>
</comment>
<dbReference type="SUPFAM" id="SSF53098">
    <property type="entry name" value="Ribonuclease H-like"/>
    <property type="match status" value="1"/>
</dbReference>
<dbReference type="RefSeq" id="WP_036939654.1">
    <property type="nucleotide sequence ID" value="NZ_JQKC01000009.1"/>
</dbReference>
<dbReference type="PANTHER" id="PTHR38462:SF1">
    <property type="entry name" value="YPRB RIBONUCLEASE H-LIKE DOMAIN-CONTAINING PROTEIN"/>
    <property type="match status" value="1"/>
</dbReference>
<keyword evidence="3" id="KW-1185">Reference proteome</keyword>
<name>A0A0L6JGW8_9FIRM</name>
<dbReference type="InterPro" id="IPR011990">
    <property type="entry name" value="TPR-like_helical_dom_sf"/>
</dbReference>
<gene>
    <name evidence="2" type="ORF">Bccel_0212</name>
</gene>
<dbReference type="Gene3D" id="3.30.420.10">
    <property type="entry name" value="Ribonuclease H-like superfamily/Ribonuclease H"/>
    <property type="match status" value="1"/>
</dbReference>
<evidence type="ECO:0000259" key="1">
    <source>
        <dbReference type="Pfam" id="PF13482"/>
    </source>
</evidence>
<dbReference type="OrthoDB" id="9790530at2"/>
<dbReference type="eggNOG" id="COG3359">
    <property type="taxonomic scope" value="Bacteria"/>
</dbReference>
<dbReference type="PATRIC" id="fig|398512.5.peg.224"/>
<dbReference type="InterPro" id="IPR036397">
    <property type="entry name" value="RNaseH_sf"/>
</dbReference>
<proteinExistence type="predicted"/>
<feature type="domain" description="YprB ribonuclease H-like" evidence="1">
    <location>
        <begin position="100"/>
        <end position="267"/>
    </location>
</feature>
<dbReference type="InterPro" id="IPR012337">
    <property type="entry name" value="RNaseH-like_sf"/>
</dbReference>
<dbReference type="EMBL" id="LGTC01000001">
    <property type="protein sequence ID" value="KNY24955.1"/>
    <property type="molecule type" value="Genomic_DNA"/>
</dbReference>
<dbReference type="STRING" id="398512.Bccel_0212"/>
<dbReference type="Gene3D" id="1.25.40.10">
    <property type="entry name" value="Tetratricopeptide repeat domain"/>
    <property type="match status" value="1"/>
</dbReference>
<dbReference type="PANTHER" id="PTHR38462">
    <property type="entry name" value="EXONUCLEASE-LIKE PROTEIN"/>
    <property type="match status" value="1"/>
</dbReference>
<evidence type="ECO:0000313" key="3">
    <source>
        <dbReference type="Proteomes" id="UP000036923"/>
    </source>
</evidence>
<accession>A0A0L6JGW8</accession>
<evidence type="ECO:0000313" key="2">
    <source>
        <dbReference type="EMBL" id="KNY24955.1"/>
    </source>
</evidence>
<dbReference type="AlphaFoldDB" id="A0A0L6JGW8"/>
<protein>
    <recommendedName>
        <fullName evidence="1">YprB ribonuclease H-like domain-containing protein</fullName>
    </recommendedName>
</protein>